<dbReference type="Pfam" id="PF00535">
    <property type="entry name" value="Glycos_transf_2"/>
    <property type="match status" value="1"/>
</dbReference>
<gene>
    <name evidence="2" type="ORF">U0042_02675</name>
</gene>
<sequence length="330" mass="37694">MSPSDVKTPEQPVISVVVLCYNLEKYIGECLESVVSQQIDVPFEVIVSDDGSRDASMAVIESFQARYPQLIRIVRHEHNVGYSRNFADAIAPVRGEYIACIDGDDLMLPGKLARQYEFLETQREFGMVTHRMRTVNAVTKEPVDFPLPRAKPAVFDGEYMIENGPFFFTSSTMFRTALRKRYPVDLELEVVADVANLLQSFHGTQARYLDEELGLYRVNPNGFTSTVIRNPARHETSIRDMMRTFDMADAMGMAKDVTDRARARLFLRSAILYLENGHYEAFERCIETSVKFARVGAKQEGLHAMRRWPRTLRPLYTFAKQMAGRQPVRA</sequence>
<dbReference type="EC" id="2.4.-.-" evidence="2"/>
<accession>A0ABZ0WML7</accession>
<proteinExistence type="predicted"/>
<reference evidence="2 3" key="1">
    <citation type="submission" date="2023-12" db="EMBL/GenBank/DDBJ databases">
        <title>Genome sequencing and assembly of bacterial species from a model synthetic community.</title>
        <authorList>
            <person name="Hogle S.L."/>
        </authorList>
    </citation>
    <scope>NUCLEOTIDE SEQUENCE [LARGE SCALE GENOMIC DNA]</scope>
    <source>
        <strain evidence="2 3">HAMBI 2494</strain>
    </source>
</reference>
<dbReference type="Gene3D" id="3.90.550.10">
    <property type="entry name" value="Spore Coat Polysaccharide Biosynthesis Protein SpsA, Chain A"/>
    <property type="match status" value="1"/>
</dbReference>
<dbReference type="SUPFAM" id="SSF53448">
    <property type="entry name" value="Nucleotide-diphospho-sugar transferases"/>
    <property type="match status" value="1"/>
</dbReference>
<keyword evidence="2" id="KW-0808">Transferase</keyword>
<dbReference type="EMBL" id="CP139965">
    <property type="protein sequence ID" value="WQD78629.1"/>
    <property type="molecule type" value="Genomic_DNA"/>
</dbReference>
<name>A0ABZ0WML7_9BURK</name>
<dbReference type="GO" id="GO:0016757">
    <property type="term" value="F:glycosyltransferase activity"/>
    <property type="evidence" value="ECO:0007669"/>
    <property type="project" value="UniProtKB-KW"/>
</dbReference>
<dbReference type="PANTHER" id="PTHR22916">
    <property type="entry name" value="GLYCOSYLTRANSFERASE"/>
    <property type="match status" value="1"/>
</dbReference>
<evidence type="ECO:0000313" key="3">
    <source>
        <dbReference type="Proteomes" id="UP001325479"/>
    </source>
</evidence>
<dbReference type="Proteomes" id="UP001325479">
    <property type="component" value="Chromosome"/>
</dbReference>
<dbReference type="InterPro" id="IPR001173">
    <property type="entry name" value="Glyco_trans_2-like"/>
</dbReference>
<dbReference type="RefSeq" id="WP_114809740.1">
    <property type="nucleotide sequence ID" value="NZ_CP139965.1"/>
</dbReference>
<dbReference type="InterPro" id="IPR029044">
    <property type="entry name" value="Nucleotide-diphossugar_trans"/>
</dbReference>
<feature type="domain" description="Glycosyltransferase 2-like" evidence="1">
    <location>
        <begin position="15"/>
        <end position="132"/>
    </location>
</feature>
<evidence type="ECO:0000259" key="1">
    <source>
        <dbReference type="Pfam" id="PF00535"/>
    </source>
</evidence>
<dbReference type="PANTHER" id="PTHR22916:SF3">
    <property type="entry name" value="UDP-GLCNAC:BETAGAL BETA-1,3-N-ACETYLGLUCOSAMINYLTRANSFERASE-LIKE PROTEIN 1"/>
    <property type="match status" value="1"/>
</dbReference>
<evidence type="ECO:0000313" key="2">
    <source>
        <dbReference type="EMBL" id="WQD78629.1"/>
    </source>
</evidence>
<keyword evidence="2" id="KW-0328">Glycosyltransferase</keyword>
<organism evidence="2 3">
    <name type="scientific">Paraburkholderia kururiensis</name>
    <dbReference type="NCBI Taxonomy" id="984307"/>
    <lineage>
        <taxon>Bacteria</taxon>
        <taxon>Pseudomonadati</taxon>
        <taxon>Pseudomonadota</taxon>
        <taxon>Betaproteobacteria</taxon>
        <taxon>Burkholderiales</taxon>
        <taxon>Burkholderiaceae</taxon>
        <taxon>Paraburkholderia</taxon>
    </lineage>
</organism>
<protein>
    <submittedName>
        <fullName evidence="2">Glycosyltransferase</fullName>
        <ecNumber evidence="2">2.4.-.-</ecNumber>
    </submittedName>
</protein>
<keyword evidence="3" id="KW-1185">Reference proteome</keyword>